<feature type="domain" description="EamA" evidence="2">
    <location>
        <begin position="166"/>
        <end position="307"/>
    </location>
</feature>
<feature type="transmembrane region" description="Helical" evidence="1">
    <location>
        <begin position="262"/>
        <end position="284"/>
    </location>
</feature>
<evidence type="ECO:0000313" key="3">
    <source>
        <dbReference type="EMBL" id="MFN2975090.1"/>
    </source>
</evidence>
<dbReference type="RefSeq" id="WP_263413372.1">
    <property type="nucleotide sequence ID" value="NZ_BAABBH010000001.1"/>
</dbReference>
<keyword evidence="1" id="KW-0812">Transmembrane</keyword>
<dbReference type="InterPro" id="IPR000620">
    <property type="entry name" value="EamA_dom"/>
</dbReference>
<dbReference type="Proteomes" id="UP001634747">
    <property type="component" value="Unassembled WGS sequence"/>
</dbReference>
<gene>
    <name evidence="3" type="ORF">ACK2TP_04890</name>
</gene>
<evidence type="ECO:0000313" key="4">
    <source>
        <dbReference type="Proteomes" id="UP001634747"/>
    </source>
</evidence>
<dbReference type="EMBL" id="JBJYXY010000001">
    <property type="protein sequence ID" value="MFN2975090.1"/>
    <property type="molecule type" value="Genomic_DNA"/>
</dbReference>
<protein>
    <submittedName>
        <fullName evidence="3">EamA family transporter</fullName>
    </submittedName>
</protein>
<reference evidence="3 4" key="1">
    <citation type="submission" date="2024-12" db="EMBL/GenBank/DDBJ databases">
        <authorList>
            <person name="Lee Y."/>
        </authorList>
    </citation>
    <scope>NUCLEOTIDE SEQUENCE [LARGE SCALE GENOMIC DNA]</scope>
    <source>
        <strain evidence="3 4">03SUJ4</strain>
    </source>
</reference>
<feature type="transmembrane region" description="Helical" evidence="1">
    <location>
        <begin position="44"/>
        <end position="69"/>
    </location>
</feature>
<dbReference type="SUPFAM" id="SSF103481">
    <property type="entry name" value="Multidrug resistance efflux transporter EmrE"/>
    <property type="match status" value="1"/>
</dbReference>
<evidence type="ECO:0000256" key="1">
    <source>
        <dbReference type="SAM" id="Phobius"/>
    </source>
</evidence>
<feature type="transmembrane region" description="Helical" evidence="1">
    <location>
        <begin position="104"/>
        <end position="124"/>
    </location>
</feature>
<feature type="transmembrane region" description="Helical" evidence="1">
    <location>
        <begin position="192"/>
        <end position="216"/>
    </location>
</feature>
<keyword evidence="4" id="KW-1185">Reference proteome</keyword>
<comment type="caution">
    <text evidence="3">The sequence shown here is derived from an EMBL/GenBank/DDBJ whole genome shotgun (WGS) entry which is preliminary data.</text>
</comment>
<feature type="transmembrane region" description="Helical" evidence="1">
    <location>
        <begin position="167"/>
        <end position="186"/>
    </location>
</feature>
<feature type="transmembrane region" description="Helical" evidence="1">
    <location>
        <begin position="76"/>
        <end position="98"/>
    </location>
</feature>
<feature type="transmembrane region" description="Helical" evidence="1">
    <location>
        <begin position="236"/>
        <end position="256"/>
    </location>
</feature>
<keyword evidence="1" id="KW-0472">Membrane</keyword>
<organism evidence="3 4">
    <name type="scientific">Terriglobus aquaticus</name>
    <dbReference type="NCBI Taxonomy" id="940139"/>
    <lineage>
        <taxon>Bacteria</taxon>
        <taxon>Pseudomonadati</taxon>
        <taxon>Acidobacteriota</taxon>
        <taxon>Terriglobia</taxon>
        <taxon>Terriglobales</taxon>
        <taxon>Acidobacteriaceae</taxon>
        <taxon>Terriglobus</taxon>
    </lineage>
</organism>
<name>A0ABW9KKM0_9BACT</name>
<keyword evidence="1" id="KW-1133">Transmembrane helix</keyword>
<proteinExistence type="predicted"/>
<dbReference type="Pfam" id="PF00892">
    <property type="entry name" value="EamA"/>
    <property type="match status" value="1"/>
</dbReference>
<sequence>MTALFASTLVGGNALPGLLAAALWGGGDFAGSYAVKLGGGTVRASLRVVVIGHLLSLLALVATGLALHVPLHDPRVLVWALVGGVVSGTALMAFYLALANGHMGAGAAVSGLLCAAIPAVVSALQEGAPGWKRLVGFGLAAAAIWLVASASNPEHTDEDRATARKSMLLSVLGGLGFGVYFTALKFSSGAGVVWSTAAARVGSWGVSALLLAGTLLFARRRNDDIEPPSHISARNFWWILGGSLLDLGGNLAFVTATRMGRLDVAAVLASLYPAGTILLAAGLLHEKTNTRQRMGMVLALPAVVLVTL</sequence>
<dbReference type="InterPro" id="IPR037185">
    <property type="entry name" value="EmrE-like"/>
</dbReference>
<evidence type="ECO:0000259" key="2">
    <source>
        <dbReference type="Pfam" id="PF00892"/>
    </source>
</evidence>
<accession>A0ABW9KKM0</accession>